<proteinExistence type="predicted"/>
<name>A0A1V8T0U5_9PEZI</name>
<evidence type="ECO:0008006" key="3">
    <source>
        <dbReference type="Google" id="ProtNLM"/>
    </source>
</evidence>
<keyword evidence="2" id="KW-1185">Reference proteome</keyword>
<dbReference type="AlphaFoldDB" id="A0A1V8T0U5"/>
<organism evidence="1 2">
    <name type="scientific">Cryoendolithus antarcticus</name>
    <dbReference type="NCBI Taxonomy" id="1507870"/>
    <lineage>
        <taxon>Eukaryota</taxon>
        <taxon>Fungi</taxon>
        <taxon>Dikarya</taxon>
        <taxon>Ascomycota</taxon>
        <taxon>Pezizomycotina</taxon>
        <taxon>Dothideomycetes</taxon>
        <taxon>Dothideomycetidae</taxon>
        <taxon>Cladosporiales</taxon>
        <taxon>Cladosporiaceae</taxon>
        <taxon>Cryoendolithus</taxon>
    </lineage>
</organism>
<dbReference type="Pfam" id="PF19086">
    <property type="entry name" value="Terpene_syn_C_2"/>
    <property type="match status" value="1"/>
</dbReference>
<dbReference type="OrthoDB" id="6921389at2759"/>
<protein>
    <recommendedName>
        <fullName evidence="3">Terpenoid synthase</fullName>
    </recommendedName>
</protein>
<comment type="caution">
    <text evidence="1">The sequence shown here is derived from an EMBL/GenBank/DDBJ whole genome shotgun (WGS) entry which is preliminary data.</text>
</comment>
<reference evidence="2" key="1">
    <citation type="submission" date="2017-03" db="EMBL/GenBank/DDBJ databases">
        <title>Genomes of endolithic fungi from Antarctica.</title>
        <authorList>
            <person name="Coleine C."/>
            <person name="Masonjones S."/>
            <person name="Stajich J.E."/>
        </authorList>
    </citation>
    <scope>NUCLEOTIDE SEQUENCE [LARGE SCALE GENOMIC DNA]</scope>
    <source>
        <strain evidence="2">CCFEE 5527</strain>
    </source>
</reference>
<sequence length="318" mass="35424">MANDRLTDLPSYIEPLRSSMYNIDGFCTGHAARRHIRQGIATAASLAFRTRFFDAVGDPSERSTFTFENPTHGHVVTLLMPHTRPERLALLSALSEYFCLHDDGEDGTGLEMKAERKLVRRELLSELLHQISRVNVLQAQNILQSLASYAQAAQMQGTLRFDNVEAYIDFRFVDFGTEFLLACTMFGLDMNPLSGAERAIVDPFVQVAYRAMALINDYYSFDVENASMKTSAHSANGVGVLMELNVLSVRGAKEALRLLASRYDRMFLTMKLQLSGSGGVPTKVEKLLEAVESQVVGKAIWSSTALRYSLSHRLDTNP</sequence>
<dbReference type="SUPFAM" id="SSF48576">
    <property type="entry name" value="Terpenoid synthases"/>
    <property type="match status" value="1"/>
</dbReference>
<dbReference type="STRING" id="1507870.A0A1V8T0U5"/>
<dbReference type="InParanoid" id="A0A1V8T0U5"/>
<accession>A0A1V8T0U5</accession>
<evidence type="ECO:0000313" key="2">
    <source>
        <dbReference type="Proteomes" id="UP000192596"/>
    </source>
</evidence>
<dbReference type="EMBL" id="NAJO01000020">
    <property type="protein sequence ID" value="OQO05027.1"/>
    <property type="molecule type" value="Genomic_DNA"/>
</dbReference>
<dbReference type="InterPro" id="IPR008949">
    <property type="entry name" value="Isoprenoid_synthase_dom_sf"/>
</dbReference>
<evidence type="ECO:0000313" key="1">
    <source>
        <dbReference type="EMBL" id="OQO05027.1"/>
    </source>
</evidence>
<gene>
    <name evidence="1" type="ORF">B0A48_08047</name>
</gene>
<dbReference type="Proteomes" id="UP000192596">
    <property type="component" value="Unassembled WGS sequence"/>
</dbReference>
<dbReference type="Gene3D" id="1.10.600.10">
    <property type="entry name" value="Farnesyl Diphosphate Synthase"/>
    <property type="match status" value="1"/>
</dbReference>